<feature type="region of interest" description="Disordered" evidence="2">
    <location>
        <begin position="18"/>
        <end position="84"/>
    </location>
</feature>
<evidence type="ECO:0000313" key="5">
    <source>
        <dbReference type="Proteomes" id="UP000886998"/>
    </source>
</evidence>
<accession>A0A8X7C4F3</accession>
<comment type="caution">
    <text evidence="4">The sequence shown here is derived from an EMBL/GenBank/DDBJ whole genome shotgun (WGS) entry which is preliminary data.</text>
</comment>
<feature type="transmembrane region" description="Helical" evidence="3">
    <location>
        <begin position="261"/>
        <end position="279"/>
    </location>
</feature>
<name>A0A8X7C4F3_9ARAC</name>
<dbReference type="EMBL" id="BMAV01011150">
    <property type="protein sequence ID" value="GFY56791.1"/>
    <property type="molecule type" value="Genomic_DNA"/>
</dbReference>
<reference evidence="4" key="1">
    <citation type="submission" date="2020-08" db="EMBL/GenBank/DDBJ databases">
        <title>Multicomponent nature underlies the extraordinary mechanical properties of spider dragline silk.</title>
        <authorList>
            <person name="Kono N."/>
            <person name="Nakamura H."/>
            <person name="Mori M."/>
            <person name="Yoshida Y."/>
            <person name="Ohtoshi R."/>
            <person name="Malay A.D."/>
            <person name="Moran D.A.P."/>
            <person name="Tomita M."/>
            <person name="Numata K."/>
            <person name="Arakawa K."/>
        </authorList>
    </citation>
    <scope>NUCLEOTIDE SEQUENCE</scope>
</reference>
<keyword evidence="3" id="KW-1133">Transmembrane helix</keyword>
<organism evidence="4 5">
    <name type="scientific">Trichonephila inaurata madagascariensis</name>
    <dbReference type="NCBI Taxonomy" id="2747483"/>
    <lineage>
        <taxon>Eukaryota</taxon>
        <taxon>Metazoa</taxon>
        <taxon>Ecdysozoa</taxon>
        <taxon>Arthropoda</taxon>
        <taxon>Chelicerata</taxon>
        <taxon>Arachnida</taxon>
        <taxon>Araneae</taxon>
        <taxon>Araneomorphae</taxon>
        <taxon>Entelegynae</taxon>
        <taxon>Araneoidea</taxon>
        <taxon>Nephilidae</taxon>
        <taxon>Trichonephila</taxon>
        <taxon>Trichonephila inaurata</taxon>
    </lineage>
</organism>
<gene>
    <name evidence="4" type="primary">EVAR_67867_1</name>
    <name evidence="4" type="ORF">TNIN_474551</name>
</gene>
<feature type="compositionally biased region" description="Basic residues" evidence="2">
    <location>
        <begin position="69"/>
        <end position="83"/>
    </location>
</feature>
<dbReference type="OrthoDB" id="10589598at2759"/>
<feature type="region of interest" description="Disordered" evidence="2">
    <location>
        <begin position="108"/>
        <end position="139"/>
    </location>
</feature>
<dbReference type="AlphaFoldDB" id="A0A8X7C4F3"/>
<dbReference type="Proteomes" id="UP000886998">
    <property type="component" value="Unassembled WGS sequence"/>
</dbReference>
<evidence type="ECO:0000256" key="1">
    <source>
        <dbReference type="SAM" id="Coils"/>
    </source>
</evidence>
<proteinExistence type="predicted"/>
<evidence type="ECO:0000313" key="4">
    <source>
        <dbReference type="EMBL" id="GFY56791.1"/>
    </source>
</evidence>
<keyword evidence="1" id="KW-0175">Coiled coil</keyword>
<sequence length="387" mass="43694">MDEKTDARDQQVVELVEESAKSVLGEPDEEVGGAMKKPDDVSVAFGGARPKIKPRNTLDYGGGVMEKTKPKKKRRNKDRKHHERQFSDKEMMEMMENLPAVPTDIDIRSSSDNLDSARDGLPSRARFASDATPKTRTEEDSIISELGGVADLTDSVVLNIPEDSLINERGAVANLPEPIISEDDSSINKLGPVANLLEPVEVIVPENPLPPFVPDDNDEWEEPDYGNRPFRTFAINGRYRAGESLALERDNHWNNRECCILGMWIAVGVSLFGLLVILLTRKQMEDLENAAEEYKNATEEYKNATKEYKDYEEQLDRRREINAGMKRAILQDLQQLLHEHHALVRLFKSALERMSNDDYKVVIKADKRPSGTHERTFNAPTIDKLPS</sequence>
<protein>
    <submittedName>
        <fullName evidence="4">Uncharacterized protein</fullName>
    </submittedName>
</protein>
<keyword evidence="5" id="KW-1185">Reference proteome</keyword>
<keyword evidence="3" id="KW-0812">Transmembrane</keyword>
<feature type="coiled-coil region" evidence="1">
    <location>
        <begin position="277"/>
        <end position="321"/>
    </location>
</feature>
<evidence type="ECO:0000256" key="3">
    <source>
        <dbReference type="SAM" id="Phobius"/>
    </source>
</evidence>
<evidence type="ECO:0000256" key="2">
    <source>
        <dbReference type="SAM" id="MobiDB-lite"/>
    </source>
</evidence>
<keyword evidence="3" id="KW-0472">Membrane</keyword>